<dbReference type="Gramene" id="TraesCS5B02G325700.1">
    <property type="protein sequence ID" value="TraesCS5B02G325700.1"/>
    <property type="gene ID" value="TraesCS5B02G325700"/>
</dbReference>
<dbReference type="AlphaFoldDB" id="A0A1D6SDU4"/>
<dbReference type="Gramene" id="TraesCS5B03G0822300.1">
    <property type="protein sequence ID" value="TraesCS5B03G0822300.1.CDS"/>
    <property type="gene ID" value="TraesCS5B03G0822300"/>
</dbReference>
<organism evidence="2">
    <name type="scientific">Triticum aestivum</name>
    <name type="common">Wheat</name>
    <dbReference type="NCBI Taxonomy" id="4565"/>
    <lineage>
        <taxon>Eukaryota</taxon>
        <taxon>Viridiplantae</taxon>
        <taxon>Streptophyta</taxon>
        <taxon>Embryophyta</taxon>
        <taxon>Tracheophyta</taxon>
        <taxon>Spermatophyta</taxon>
        <taxon>Magnoliopsida</taxon>
        <taxon>Liliopsida</taxon>
        <taxon>Poales</taxon>
        <taxon>Poaceae</taxon>
        <taxon>BOP clade</taxon>
        <taxon>Pooideae</taxon>
        <taxon>Triticodae</taxon>
        <taxon>Triticeae</taxon>
        <taxon>Triticinae</taxon>
        <taxon>Triticum</taxon>
    </lineage>
</organism>
<sequence>MYCLLSRPYAFGCVLKMRTSQGFDPGHSYGHFFLDPQYENVQHINCCESIQIIIDVTQKYMSSWGSTSTRLLHEFMSSAVARSSTRLMKSGGARAGAKGVRSNSVGGQTGSSLGHATNNAR</sequence>
<dbReference type="STRING" id="4565.A0A1D6SDU4"/>
<dbReference type="Proteomes" id="UP000019116">
    <property type="component" value="Chromosome 5B"/>
</dbReference>
<evidence type="ECO:0000313" key="3">
    <source>
        <dbReference type="Proteomes" id="UP000019116"/>
    </source>
</evidence>
<reference evidence="2" key="2">
    <citation type="submission" date="2018-10" db="UniProtKB">
        <authorList>
            <consortium name="EnsemblPlants"/>
        </authorList>
    </citation>
    <scope>IDENTIFICATION</scope>
</reference>
<keyword evidence="3" id="KW-1185">Reference proteome</keyword>
<evidence type="ECO:0000313" key="2">
    <source>
        <dbReference type="EnsemblPlants" id="TraesCS7B02G469300.1"/>
    </source>
</evidence>
<dbReference type="Gramene" id="TraesCS7B03G1262300.1">
    <property type="protein sequence ID" value="TraesCS7B03G1262300.1.CDS"/>
    <property type="gene ID" value="TraesCS7B03G1262300"/>
</dbReference>
<dbReference type="Gramene" id="TraesCS7B02G469300.1">
    <property type="protein sequence ID" value="TraesCS7B02G469300.1"/>
    <property type="gene ID" value="TraesCS7B02G469300"/>
</dbReference>
<feature type="region of interest" description="Disordered" evidence="1">
    <location>
        <begin position="89"/>
        <end position="121"/>
    </location>
</feature>
<dbReference type="OrthoDB" id="1737878at2759"/>
<evidence type="ECO:0000256" key="1">
    <source>
        <dbReference type="SAM" id="MobiDB-lite"/>
    </source>
</evidence>
<protein>
    <submittedName>
        <fullName evidence="2">Uncharacterized protein</fullName>
    </submittedName>
</protein>
<dbReference type="EnsemblPlants" id="TraesCS5B02G325700.1">
    <property type="protein sequence ID" value="TraesCS5B02G325700.1"/>
    <property type="gene ID" value="TraesCS5B02G325700"/>
</dbReference>
<reference evidence="2" key="1">
    <citation type="submission" date="2018-08" db="EMBL/GenBank/DDBJ databases">
        <authorList>
            <person name="Rossello M."/>
        </authorList>
    </citation>
    <scope>NUCLEOTIDE SEQUENCE [LARGE SCALE GENOMIC DNA]</scope>
    <source>
        <strain evidence="2">cv. Chinese Spring</strain>
    </source>
</reference>
<accession>A0A1D6SDU4</accession>
<name>A0A1D6SDU4_WHEAT</name>
<feature type="compositionally biased region" description="Polar residues" evidence="1">
    <location>
        <begin position="101"/>
        <end position="121"/>
    </location>
</feature>
<dbReference type="Gene3D" id="2.60.40.1670">
    <property type="entry name" value="beta-sandwich domain of Sec23/24"/>
    <property type="match status" value="1"/>
</dbReference>
<dbReference type="EnsemblPlants" id="TraesCS7B02G469300.1">
    <property type="protein sequence ID" value="TraesCS7B02G469300.1"/>
    <property type="gene ID" value="TraesCS7B02G469300"/>
</dbReference>
<proteinExistence type="predicted"/>
<dbReference type="Proteomes" id="UP000019116">
    <property type="component" value="Chromosome 7B"/>
</dbReference>